<keyword evidence="5" id="KW-1185">Reference proteome</keyword>
<proteinExistence type="predicted"/>
<keyword evidence="1" id="KW-0862">Zinc</keyword>
<protein>
    <recommendedName>
        <fullName evidence="3">CCHC-type domain-containing protein</fullName>
    </recommendedName>
</protein>
<dbReference type="GO" id="GO:0003676">
    <property type="term" value="F:nucleic acid binding"/>
    <property type="evidence" value="ECO:0007669"/>
    <property type="project" value="InterPro"/>
</dbReference>
<organism evidence="4 5">
    <name type="scientific">Cyphomyrmex costatus</name>
    <dbReference type="NCBI Taxonomy" id="456900"/>
    <lineage>
        <taxon>Eukaryota</taxon>
        <taxon>Metazoa</taxon>
        <taxon>Ecdysozoa</taxon>
        <taxon>Arthropoda</taxon>
        <taxon>Hexapoda</taxon>
        <taxon>Insecta</taxon>
        <taxon>Pterygota</taxon>
        <taxon>Neoptera</taxon>
        <taxon>Endopterygota</taxon>
        <taxon>Hymenoptera</taxon>
        <taxon>Apocrita</taxon>
        <taxon>Aculeata</taxon>
        <taxon>Formicoidea</taxon>
        <taxon>Formicidae</taxon>
        <taxon>Myrmicinae</taxon>
        <taxon>Cyphomyrmex</taxon>
    </lineage>
</organism>
<evidence type="ECO:0000313" key="5">
    <source>
        <dbReference type="Proteomes" id="UP000078542"/>
    </source>
</evidence>
<reference evidence="4 5" key="1">
    <citation type="submission" date="2016-03" db="EMBL/GenBank/DDBJ databases">
        <title>Cyphomyrmex costatus WGS genome.</title>
        <authorList>
            <person name="Nygaard S."/>
            <person name="Hu H."/>
            <person name="Boomsma J."/>
            <person name="Zhang G."/>
        </authorList>
    </citation>
    <scope>NUCLEOTIDE SEQUENCE [LARGE SCALE GENOMIC DNA]</scope>
    <source>
        <strain evidence="4">MS0001</strain>
        <tissue evidence="4">Whole body</tissue>
    </source>
</reference>
<dbReference type="EMBL" id="LKEX01008954">
    <property type="protein sequence ID" value="KYN50029.1"/>
    <property type="molecule type" value="Genomic_DNA"/>
</dbReference>
<dbReference type="InterPro" id="IPR036875">
    <property type="entry name" value="Znf_CCHC_sf"/>
</dbReference>
<feature type="compositionally biased region" description="Basic and acidic residues" evidence="2">
    <location>
        <begin position="81"/>
        <end position="120"/>
    </location>
</feature>
<dbReference type="Proteomes" id="UP000078542">
    <property type="component" value="Unassembled WGS sequence"/>
</dbReference>
<dbReference type="InterPro" id="IPR001878">
    <property type="entry name" value="Znf_CCHC"/>
</dbReference>
<name>A0A151K1P2_9HYME</name>
<comment type="caution">
    <text evidence="4">The sequence shown here is derived from an EMBL/GenBank/DDBJ whole genome shotgun (WGS) entry which is preliminary data.</text>
</comment>
<dbReference type="AlphaFoldDB" id="A0A151K1P2"/>
<evidence type="ECO:0000259" key="3">
    <source>
        <dbReference type="PROSITE" id="PS50158"/>
    </source>
</evidence>
<dbReference type="SUPFAM" id="SSF57756">
    <property type="entry name" value="Retrovirus zinc finger-like domains"/>
    <property type="match status" value="1"/>
</dbReference>
<evidence type="ECO:0000256" key="2">
    <source>
        <dbReference type="SAM" id="MobiDB-lite"/>
    </source>
</evidence>
<feature type="domain" description="CCHC-type" evidence="3">
    <location>
        <begin position="135"/>
        <end position="150"/>
    </location>
</feature>
<feature type="region of interest" description="Disordered" evidence="2">
    <location>
        <begin position="38"/>
        <end position="128"/>
    </location>
</feature>
<dbReference type="Gene3D" id="4.10.60.10">
    <property type="entry name" value="Zinc finger, CCHC-type"/>
    <property type="match status" value="1"/>
</dbReference>
<evidence type="ECO:0000256" key="1">
    <source>
        <dbReference type="PROSITE-ProRule" id="PRU00047"/>
    </source>
</evidence>
<keyword evidence="1" id="KW-0479">Metal-binding</keyword>
<evidence type="ECO:0000313" key="4">
    <source>
        <dbReference type="EMBL" id="KYN50029.1"/>
    </source>
</evidence>
<sequence>MEERRREFEEKYEGAFALVKDKYPGFFVDLGDLCRSAKEHKNTRQGAVVREWPSTRDVAVQHGPSRGERCTQTEAPPPPRRAPERSRSRGGERQETRPREGRLPDLVREERANRPRERTPVRQRSSTARPAVRGCWNCGNDGHRYSTCPRPRKSADFCFGCGRAGATLRTCPRCREDWEDLGPYHQGKGHFGKRTA</sequence>
<gene>
    <name evidence="4" type="ORF">ALC62_00056</name>
</gene>
<keyword evidence="1" id="KW-0863">Zinc-finger</keyword>
<dbReference type="GO" id="GO:0008270">
    <property type="term" value="F:zinc ion binding"/>
    <property type="evidence" value="ECO:0007669"/>
    <property type="project" value="UniProtKB-KW"/>
</dbReference>
<accession>A0A151K1P2</accession>
<dbReference type="PROSITE" id="PS50158">
    <property type="entry name" value="ZF_CCHC"/>
    <property type="match status" value="1"/>
</dbReference>